<dbReference type="InterPro" id="IPR032515">
    <property type="entry name" value="DUF4964"/>
</dbReference>
<protein>
    <submittedName>
        <fullName evidence="4">DUF4965 domain-containing protein</fullName>
    </submittedName>
</protein>
<dbReference type="Pfam" id="PF17168">
    <property type="entry name" value="DUF5127"/>
    <property type="match status" value="1"/>
</dbReference>
<name>A0ABU7RGG1_9BACT</name>
<dbReference type="InterPro" id="IPR008979">
    <property type="entry name" value="Galactose-bd-like_sf"/>
</dbReference>
<sequence>MIRYCVLLLGFWLASLFTIDAQIRKAPAYPLITHDPYFSVWSFTDDVTASTTRHWTGTEHSLTGFIKVDNKIYRFLGDVERMYDVVLPATEDNDYTVKYTEQKPTDDWNHIQYDDKNWKEGLAPFGDDKGVVKTFWKSNDLWVRRSFTLTDNKMDDLYLKLNHDDNIIVYLNGVEIYNTVGWVHKFIYIPIRNASSILKKGKNVLAVHIKNTAGGQHLDFGLVKERKFDVSKDLLVAKQQNVEVKATQTTYDFSCGPVDLNVTFTSPLILTDIDLMARPVSYVTFTATSKDGKQRDVEILFNASTNLAVNTPSQEVIASRYNSSNLSVLKAGTTAQPVLEKKGDDLRIDWGYLHIATSKNAASKQFIVASGEEALKVLNKKIKAPEISHRKGKQMVLSTILKLNTTQSASSKVLVAYDDIWSIQFFGQNLRPWWNRNNNSTIEQQLQAAYQDYESVLASCKKLNETIYGDALRAGGEEYARLCEISYRQVMAAHKLVQSPQGELLWLSKENYSNGCINTVDLTYPSAPLFLVYNPELQKGMMNGIFYYSESGKWKKPFAAHDIGTYPLANGQVYGEDMPVEESGNMVILAAAIAKVEGNAAYAKKHWETLTTWTNYLVESGFDPANQLCTDDFAGHLARNANLSLKAIMGIASYAMLAKMQGMQDVYEKYHNIALKMVPEWIRLADDGDHYTLAFEKKGTWSQKYNLVWDRVLGFNIFPKEVAQKEIKYYLRQQQQYGLPLDSRKTYTKSDWILWTACLTGNDEDFRALMLPVYKYALETPTRVPLSDWYETTNGQKVGFQARSVIGGHWMKVLDAKLKK</sequence>
<proteinExistence type="predicted"/>
<dbReference type="PANTHER" id="PTHR31987:SF1">
    <property type="entry name" value="GLUTAMINASE A"/>
    <property type="match status" value="1"/>
</dbReference>
<dbReference type="PANTHER" id="PTHR31987">
    <property type="entry name" value="GLUTAMINASE A-RELATED"/>
    <property type="match status" value="1"/>
</dbReference>
<dbReference type="RefSeq" id="WP_330974487.1">
    <property type="nucleotide sequence ID" value="NZ_JAZGLY010000003.1"/>
</dbReference>
<evidence type="ECO:0000313" key="4">
    <source>
        <dbReference type="EMBL" id="MEE6187078.1"/>
    </source>
</evidence>
<evidence type="ECO:0000259" key="1">
    <source>
        <dbReference type="Pfam" id="PF16334"/>
    </source>
</evidence>
<dbReference type="Pfam" id="PF16335">
    <property type="entry name" value="GtaA_6_Hairpin"/>
    <property type="match status" value="1"/>
</dbReference>
<feature type="domain" description="Glutaminase A N-terminal" evidence="3">
    <location>
        <begin position="247"/>
        <end position="469"/>
    </location>
</feature>
<dbReference type="Proteomes" id="UP001357452">
    <property type="component" value="Unassembled WGS sequence"/>
</dbReference>
<accession>A0ABU7RGG1</accession>
<evidence type="ECO:0000313" key="5">
    <source>
        <dbReference type="Proteomes" id="UP001357452"/>
    </source>
</evidence>
<comment type="caution">
    <text evidence="4">The sequence shown here is derived from an EMBL/GenBank/DDBJ whole genome shotgun (WGS) entry which is preliminary data.</text>
</comment>
<dbReference type="Gene3D" id="2.60.120.260">
    <property type="entry name" value="Galactose-binding domain-like"/>
    <property type="match status" value="1"/>
</dbReference>
<keyword evidence="5" id="KW-1185">Reference proteome</keyword>
<feature type="domain" description="DUF4964" evidence="1">
    <location>
        <begin position="22"/>
        <end position="80"/>
    </location>
</feature>
<gene>
    <name evidence="4" type="ORF">V2H41_07320</name>
</gene>
<dbReference type="EMBL" id="JAZGLY010000003">
    <property type="protein sequence ID" value="MEE6187078.1"/>
    <property type="molecule type" value="Genomic_DNA"/>
</dbReference>
<dbReference type="Pfam" id="PF16334">
    <property type="entry name" value="DUF4964"/>
    <property type="match status" value="1"/>
</dbReference>
<dbReference type="InterPro" id="IPR052743">
    <property type="entry name" value="Glutaminase_GtaA"/>
</dbReference>
<evidence type="ECO:0000259" key="2">
    <source>
        <dbReference type="Pfam" id="PF16335"/>
    </source>
</evidence>
<dbReference type="InterPro" id="IPR032514">
    <property type="entry name" value="GtaA_central"/>
</dbReference>
<dbReference type="InterPro" id="IPR033433">
    <property type="entry name" value="GtaA_N"/>
</dbReference>
<dbReference type="SUPFAM" id="SSF48208">
    <property type="entry name" value="Six-hairpin glycosidases"/>
    <property type="match status" value="1"/>
</dbReference>
<feature type="domain" description="Glutaminase A central" evidence="2">
    <location>
        <begin position="476"/>
        <end position="812"/>
    </location>
</feature>
<organism evidence="4 5">
    <name type="scientific">Niabella digestorum</name>
    <dbReference type="NCBI Taxonomy" id="3117701"/>
    <lineage>
        <taxon>Bacteria</taxon>
        <taxon>Pseudomonadati</taxon>
        <taxon>Bacteroidota</taxon>
        <taxon>Chitinophagia</taxon>
        <taxon>Chitinophagales</taxon>
        <taxon>Chitinophagaceae</taxon>
        <taxon>Niabella</taxon>
    </lineage>
</organism>
<evidence type="ECO:0000259" key="3">
    <source>
        <dbReference type="Pfam" id="PF17168"/>
    </source>
</evidence>
<reference evidence="4 5" key="1">
    <citation type="submission" date="2024-01" db="EMBL/GenBank/DDBJ databases">
        <title>Niabella digestum sp. nov., isolated from waste digestion system.</title>
        <authorList>
            <person name="Zhang L."/>
        </authorList>
    </citation>
    <scope>NUCLEOTIDE SEQUENCE [LARGE SCALE GENOMIC DNA]</scope>
    <source>
        <strain evidence="4 5">A18</strain>
    </source>
</reference>
<dbReference type="SUPFAM" id="SSF49785">
    <property type="entry name" value="Galactose-binding domain-like"/>
    <property type="match status" value="1"/>
</dbReference>
<dbReference type="InterPro" id="IPR008928">
    <property type="entry name" value="6-hairpin_glycosidase_sf"/>
</dbReference>